<dbReference type="InterPro" id="IPR012885">
    <property type="entry name" value="F-box_Sdz-33"/>
</dbReference>
<reference evidence="2 3" key="1">
    <citation type="submission" date="2019-12" db="EMBL/GenBank/DDBJ databases">
        <title>Chromosome-level assembly of the Caenorhabditis remanei genome.</title>
        <authorList>
            <person name="Teterina A.A."/>
            <person name="Willis J.H."/>
            <person name="Phillips P.C."/>
        </authorList>
    </citation>
    <scope>NUCLEOTIDE SEQUENCE [LARGE SCALE GENOMIC DNA]</scope>
    <source>
        <strain evidence="2 3">PX506</strain>
        <tissue evidence="2">Whole organism</tissue>
    </source>
</reference>
<evidence type="ECO:0000313" key="2">
    <source>
        <dbReference type="EMBL" id="KAF1756994.1"/>
    </source>
</evidence>
<protein>
    <recommendedName>
        <fullName evidence="1">F-box domain-containing protein</fullName>
    </recommendedName>
</protein>
<evidence type="ECO:0000313" key="3">
    <source>
        <dbReference type="Proteomes" id="UP000483820"/>
    </source>
</evidence>
<dbReference type="PANTHER" id="PTHR21503:SF8">
    <property type="entry name" value="F-BOX ASSOCIATED DOMAIN-CONTAINING PROTEIN-RELATED"/>
    <property type="match status" value="1"/>
</dbReference>
<evidence type="ECO:0000259" key="1">
    <source>
        <dbReference type="PROSITE" id="PS50181"/>
    </source>
</evidence>
<dbReference type="Pfam" id="PF07735">
    <property type="entry name" value="FBA_2"/>
    <property type="match status" value="1"/>
</dbReference>
<name>A0A6A5GQT6_CAERE</name>
<dbReference type="KEGG" id="crq:GCK72_013449"/>
<dbReference type="Pfam" id="PF00646">
    <property type="entry name" value="F-box"/>
    <property type="match status" value="1"/>
</dbReference>
<dbReference type="InterPro" id="IPR001810">
    <property type="entry name" value="F-box_dom"/>
</dbReference>
<dbReference type="GeneID" id="9822988"/>
<dbReference type="EMBL" id="WUAV01000004">
    <property type="protein sequence ID" value="KAF1756994.1"/>
    <property type="molecule type" value="Genomic_DNA"/>
</dbReference>
<dbReference type="CTD" id="9822988"/>
<comment type="caution">
    <text evidence="2">The sequence shown here is derived from an EMBL/GenBank/DDBJ whole genome shotgun (WGS) entry which is preliminary data.</text>
</comment>
<dbReference type="PROSITE" id="PS50181">
    <property type="entry name" value="FBOX"/>
    <property type="match status" value="1"/>
</dbReference>
<feature type="domain" description="F-box" evidence="1">
    <location>
        <begin position="9"/>
        <end position="55"/>
    </location>
</feature>
<proteinExistence type="predicted"/>
<accession>A0A6A5GQT6</accession>
<dbReference type="AlphaFoldDB" id="A0A6A5GQT6"/>
<dbReference type="Proteomes" id="UP000483820">
    <property type="component" value="Chromosome IV"/>
</dbReference>
<dbReference type="PANTHER" id="PTHR21503">
    <property type="entry name" value="F-BOX-CONTAINING HYPOTHETICAL PROTEIN C.ELEGANS"/>
    <property type="match status" value="1"/>
</dbReference>
<dbReference type="RefSeq" id="XP_003093642.2">
    <property type="nucleotide sequence ID" value="XM_003093594.2"/>
</dbReference>
<gene>
    <name evidence="2" type="ORF">GCK72_013449</name>
</gene>
<sequence length="346" mass="40547">MYVIPYTQSFPILKLPFIPLHNVIQSFSPLEALDFSLTSRKCRNIVKSTNLFKYDIGLSLLPEQTLFRLYRNLDREHLVCRLSVNELRNRNRHMEVKGILKPYFNERKRISLHFAKVWLNYLCDVLQMKLKILQMNPSSSIEQMFAVAEWMNSMQPEIWLCEFHDGIVKSDSITRFFEIANFPIRFLSFEVIQRSDTGPINCGALNVEDISVATRTNADPVNWFNVEQIKTWICVRLMFHACKFEERDLNQLVKGWLNGCNSRLEFFSAILDPLDFNIILEDIEFEERDLTLTRLFHTSLTTLPLSRTFIGGYDITRSDGTVATLQQINRFPGPRPMWEFAMAVWP</sequence>
<organism evidence="2 3">
    <name type="scientific">Caenorhabditis remanei</name>
    <name type="common">Caenorhabditis vulgaris</name>
    <dbReference type="NCBI Taxonomy" id="31234"/>
    <lineage>
        <taxon>Eukaryota</taxon>
        <taxon>Metazoa</taxon>
        <taxon>Ecdysozoa</taxon>
        <taxon>Nematoda</taxon>
        <taxon>Chromadorea</taxon>
        <taxon>Rhabditida</taxon>
        <taxon>Rhabditina</taxon>
        <taxon>Rhabditomorpha</taxon>
        <taxon>Rhabditoidea</taxon>
        <taxon>Rhabditidae</taxon>
        <taxon>Peloderinae</taxon>
        <taxon>Caenorhabditis</taxon>
    </lineage>
</organism>